<dbReference type="EMBL" id="LZPO01097411">
    <property type="protein sequence ID" value="OBS64088.1"/>
    <property type="molecule type" value="Genomic_DNA"/>
</dbReference>
<keyword evidence="2" id="KW-1185">Reference proteome</keyword>
<dbReference type="STRING" id="56216.A0A1A6GCZ3"/>
<name>A0A1A6GCZ3_NEOLE</name>
<evidence type="ECO:0000313" key="2">
    <source>
        <dbReference type="Proteomes" id="UP000092124"/>
    </source>
</evidence>
<accession>A0A1A6GCZ3</accession>
<dbReference type="OrthoDB" id="45007at2759"/>
<dbReference type="PANTHER" id="PTHR43143:SF1">
    <property type="entry name" value="SERINE_THREONINE-PROTEIN PHOSPHATASE CPPED1"/>
    <property type="match status" value="1"/>
</dbReference>
<gene>
    <name evidence="1" type="ORF">A6R68_07371</name>
</gene>
<dbReference type="AlphaFoldDB" id="A0A1A6GCZ3"/>
<protein>
    <recommendedName>
        <fullName evidence="3">Calcineurin-like phosphoesterase domain-containing protein</fullName>
    </recommendedName>
</protein>
<proteinExistence type="predicted"/>
<dbReference type="PANTHER" id="PTHR43143">
    <property type="entry name" value="METALLOPHOSPHOESTERASE, CALCINEURIN SUPERFAMILY"/>
    <property type="match status" value="1"/>
</dbReference>
<reference evidence="1 2" key="1">
    <citation type="submission" date="2016-06" db="EMBL/GenBank/DDBJ databases">
        <title>The Draft Genome Sequence and Annotation of the Desert Woodrat Neotoma lepida.</title>
        <authorList>
            <person name="Campbell M."/>
            <person name="Oakeson K.F."/>
            <person name="Yandell M."/>
            <person name="Halpert J.R."/>
            <person name="Dearing D."/>
        </authorList>
    </citation>
    <scope>NUCLEOTIDE SEQUENCE [LARGE SCALE GENOMIC DNA]</scope>
    <source>
        <strain evidence="1">417</strain>
        <tissue evidence="1">Liver</tissue>
    </source>
</reference>
<evidence type="ECO:0008006" key="3">
    <source>
        <dbReference type="Google" id="ProtNLM"/>
    </source>
</evidence>
<organism evidence="1 2">
    <name type="scientific">Neotoma lepida</name>
    <name type="common">Desert woodrat</name>
    <dbReference type="NCBI Taxonomy" id="56216"/>
    <lineage>
        <taxon>Eukaryota</taxon>
        <taxon>Metazoa</taxon>
        <taxon>Chordata</taxon>
        <taxon>Craniata</taxon>
        <taxon>Vertebrata</taxon>
        <taxon>Euteleostomi</taxon>
        <taxon>Mammalia</taxon>
        <taxon>Eutheria</taxon>
        <taxon>Euarchontoglires</taxon>
        <taxon>Glires</taxon>
        <taxon>Rodentia</taxon>
        <taxon>Myomorpha</taxon>
        <taxon>Muroidea</taxon>
        <taxon>Cricetidae</taxon>
        <taxon>Neotominae</taxon>
        <taxon>Neotoma</taxon>
    </lineage>
</organism>
<sequence length="125" mass="14822">MKAWYTEDYDNDSDEWEQEIGLTEQAVEAKNKLNPKPKIFVHYGDLSHTMAGTPWQKEQTTDLQHFFYNASMCPSLKQAQDHSLDQQLSITKQRRCQHAIVFQHIPLFLWSIHEQDDYFYLTKAL</sequence>
<dbReference type="InterPro" id="IPR051918">
    <property type="entry name" value="STPP_CPPED1"/>
</dbReference>
<dbReference type="Proteomes" id="UP000092124">
    <property type="component" value="Unassembled WGS sequence"/>
</dbReference>
<evidence type="ECO:0000313" key="1">
    <source>
        <dbReference type="EMBL" id="OBS64088.1"/>
    </source>
</evidence>
<comment type="caution">
    <text evidence="1">The sequence shown here is derived from an EMBL/GenBank/DDBJ whole genome shotgun (WGS) entry which is preliminary data.</text>
</comment>